<evidence type="ECO:0000256" key="3">
    <source>
        <dbReference type="ARBA" id="ARBA00022692"/>
    </source>
</evidence>
<dbReference type="Pfam" id="PF00324">
    <property type="entry name" value="AA_permease"/>
    <property type="match status" value="1"/>
</dbReference>
<gene>
    <name evidence="9" type="primary">ansP_3</name>
    <name evidence="9" type="ORF">NCTC13148_00749</name>
</gene>
<feature type="transmembrane region" description="Helical" evidence="7">
    <location>
        <begin position="33"/>
        <end position="52"/>
    </location>
</feature>
<organism evidence="9 10">
    <name type="scientific">Escherichia coli</name>
    <dbReference type="NCBI Taxonomy" id="562"/>
    <lineage>
        <taxon>Bacteria</taxon>
        <taxon>Pseudomonadati</taxon>
        <taxon>Pseudomonadota</taxon>
        <taxon>Gammaproteobacteria</taxon>
        <taxon>Enterobacterales</taxon>
        <taxon>Enterobacteriaceae</taxon>
        <taxon>Escherichia</taxon>
    </lineage>
</organism>
<name>A0A377BHG2_ECOLX</name>
<dbReference type="GO" id="GO:0006865">
    <property type="term" value="P:amino acid transport"/>
    <property type="evidence" value="ECO:0007669"/>
    <property type="project" value="UniProtKB-KW"/>
</dbReference>
<dbReference type="GO" id="GO:0005886">
    <property type="term" value="C:plasma membrane"/>
    <property type="evidence" value="ECO:0007669"/>
    <property type="project" value="UniProtKB-SubCell"/>
</dbReference>
<sequence>MGNRQVQMIAIGGAIGTGLFLGAGARLQMAGPALALVYLNLWLVFVFYSACIG</sequence>
<evidence type="ECO:0000256" key="7">
    <source>
        <dbReference type="SAM" id="Phobius"/>
    </source>
</evidence>
<keyword evidence="4" id="KW-0029">Amino-acid transport</keyword>
<dbReference type="PANTHER" id="PTHR43495:SF1">
    <property type="entry name" value="L-ASPARAGINE PERMEASE"/>
    <property type="match status" value="1"/>
</dbReference>
<evidence type="ECO:0000256" key="6">
    <source>
        <dbReference type="ARBA" id="ARBA00023136"/>
    </source>
</evidence>
<keyword evidence="6 7" id="KW-0472">Membrane</keyword>
<evidence type="ECO:0000256" key="2">
    <source>
        <dbReference type="ARBA" id="ARBA00022448"/>
    </source>
</evidence>
<dbReference type="InterPro" id="IPR004841">
    <property type="entry name" value="AA-permease/SLC12A_dom"/>
</dbReference>
<comment type="subcellular location">
    <subcellularLocation>
        <location evidence="1">Cell membrane</location>
        <topology evidence="1">Multi-pass membrane protein</topology>
    </subcellularLocation>
</comment>
<feature type="transmembrane region" description="Helical" evidence="7">
    <location>
        <begin position="7"/>
        <end position="27"/>
    </location>
</feature>
<evidence type="ECO:0000256" key="1">
    <source>
        <dbReference type="ARBA" id="ARBA00004651"/>
    </source>
</evidence>
<dbReference type="AlphaFoldDB" id="A0A377BHG2"/>
<reference evidence="9 10" key="1">
    <citation type="submission" date="2018-06" db="EMBL/GenBank/DDBJ databases">
        <authorList>
            <consortium name="Pathogen Informatics"/>
            <person name="Doyle S."/>
        </authorList>
    </citation>
    <scope>NUCLEOTIDE SEQUENCE [LARGE SCALE GENOMIC DNA]</scope>
    <source>
        <strain evidence="9 10">NCTC13148</strain>
    </source>
</reference>
<dbReference type="PANTHER" id="PTHR43495">
    <property type="entry name" value="GABA PERMEASE"/>
    <property type="match status" value="1"/>
</dbReference>
<dbReference type="Gene3D" id="1.20.1740.10">
    <property type="entry name" value="Amino acid/polyamine transporter I"/>
    <property type="match status" value="1"/>
</dbReference>
<evidence type="ECO:0000313" key="9">
    <source>
        <dbReference type="EMBL" id="STL65914.1"/>
    </source>
</evidence>
<dbReference type="EMBL" id="UGET01000004">
    <property type="protein sequence ID" value="STL65914.1"/>
    <property type="molecule type" value="Genomic_DNA"/>
</dbReference>
<keyword evidence="3 7" id="KW-0812">Transmembrane</keyword>
<dbReference type="GO" id="GO:0055085">
    <property type="term" value="P:transmembrane transport"/>
    <property type="evidence" value="ECO:0007669"/>
    <property type="project" value="InterPro"/>
</dbReference>
<evidence type="ECO:0000259" key="8">
    <source>
        <dbReference type="Pfam" id="PF00324"/>
    </source>
</evidence>
<keyword evidence="5 7" id="KW-1133">Transmembrane helix</keyword>
<dbReference type="Proteomes" id="UP000254255">
    <property type="component" value="Unassembled WGS sequence"/>
</dbReference>
<evidence type="ECO:0000313" key="10">
    <source>
        <dbReference type="Proteomes" id="UP000254255"/>
    </source>
</evidence>
<evidence type="ECO:0000256" key="5">
    <source>
        <dbReference type="ARBA" id="ARBA00022989"/>
    </source>
</evidence>
<keyword evidence="2" id="KW-0813">Transport</keyword>
<feature type="domain" description="Amino acid permease/ SLC12A" evidence="8">
    <location>
        <begin position="5"/>
        <end position="52"/>
    </location>
</feature>
<proteinExistence type="predicted"/>
<protein>
    <submittedName>
        <fullName evidence="9">L-asparagine permease</fullName>
    </submittedName>
</protein>
<accession>A0A377BHG2</accession>
<evidence type="ECO:0000256" key="4">
    <source>
        <dbReference type="ARBA" id="ARBA00022970"/>
    </source>
</evidence>